<proteinExistence type="predicted"/>
<reference evidence="2 3" key="1">
    <citation type="submission" date="2023-01" db="EMBL/GenBank/DDBJ databases">
        <title>Cultivation and genomic characterization of new, ubiquitous marine nitrite-oxidizing bacteria from the Nitrospirales.</title>
        <authorList>
            <person name="Mueller A.J."/>
            <person name="Daebeler A."/>
            <person name="Herbold C.W."/>
            <person name="Kirkegaard R.H."/>
            <person name="Daims H."/>
        </authorList>
    </citation>
    <scope>NUCLEOTIDE SEQUENCE [LARGE SCALE GENOMIC DNA]</scope>
    <source>
        <strain evidence="2 3">DK</strain>
    </source>
</reference>
<dbReference type="InterPro" id="IPR013785">
    <property type="entry name" value="Aldolase_TIM"/>
</dbReference>
<evidence type="ECO:0000313" key="2">
    <source>
        <dbReference type="EMBL" id="WNM63285.1"/>
    </source>
</evidence>
<dbReference type="GO" id="GO:0005975">
    <property type="term" value="P:carbohydrate metabolic process"/>
    <property type="evidence" value="ECO:0007669"/>
    <property type="project" value="InterPro"/>
</dbReference>
<sequence length="427" mass="47916">MSTKTFTDVLGALGQPKEKFSTPRLSSSSRLKALRKAGTSHIYADTADFHELQDLVAMGENAIMEEVDGNTVNQPLVKKVIAAYLDEGDSVGWMEKLRSFRKGLPRQDLFPMLYAIVCGRIGNNFSGMFGSGRAWEVSLQLHMKLMEDPTTAKQIGRDLRKMVPSALVKIPFTPHLPSCLFVARDLEQEGIPVNFTSTFSARQGVMGALLANITRTNIFMGRLDQGLETDYLGAHVSLETQRHLLNLRKNVGIKTQLIVASMRQGKSFLETAGCDVYTAPCKVIQEFLDLPEVPQEIPSQVNTSYEDRLGIPPAISAKLTNECIARLYRVEPELREFLLEYRATKEYAQLQDADALVKRFDQAGFKDLFYAPAPGEWEEIRRSKIPDPAAPLTRQLPLDTLYTLMADADFEKHQAEMDQAIEEYMSR</sequence>
<dbReference type="RefSeq" id="WP_312747771.1">
    <property type="nucleotide sequence ID" value="NZ_CP116968.1"/>
</dbReference>
<dbReference type="Proteomes" id="UP001302494">
    <property type="component" value="Chromosome"/>
</dbReference>
<name>A0AA96JXJ0_9BACT</name>
<evidence type="ECO:0000256" key="1">
    <source>
        <dbReference type="ARBA" id="ARBA00023270"/>
    </source>
</evidence>
<organism evidence="2 3">
    <name type="scientific">Candidatus Nitrospira neomarina</name>
    <dbReference type="NCBI Taxonomy" id="3020899"/>
    <lineage>
        <taxon>Bacteria</taxon>
        <taxon>Pseudomonadati</taxon>
        <taxon>Nitrospirota</taxon>
        <taxon>Nitrospiria</taxon>
        <taxon>Nitrospirales</taxon>
        <taxon>Nitrospiraceae</taxon>
        <taxon>Nitrospira</taxon>
    </lineage>
</organism>
<dbReference type="InterPro" id="IPR001585">
    <property type="entry name" value="TAL/FSA"/>
</dbReference>
<dbReference type="EMBL" id="CP116968">
    <property type="protein sequence ID" value="WNM63285.1"/>
    <property type="molecule type" value="Genomic_DNA"/>
</dbReference>
<dbReference type="KEGG" id="nneo:PQG83_05895"/>
<dbReference type="Gene3D" id="3.20.20.70">
    <property type="entry name" value="Aldolase class I"/>
    <property type="match status" value="1"/>
</dbReference>
<keyword evidence="1" id="KW-0704">Schiff base</keyword>
<dbReference type="Pfam" id="PF00923">
    <property type="entry name" value="TAL_FSA"/>
    <property type="match status" value="1"/>
</dbReference>
<accession>A0AA96JXJ0</accession>
<evidence type="ECO:0000313" key="3">
    <source>
        <dbReference type="Proteomes" id="UP001302494"/>
    </source>
</evidence>
<dbReference type="SUPFAM" id="SSF51569">
    <property type="entry name" value="Aldolase"/>
    <property type="match status" value="1"/>
</dbReference>
<gene>
    <name evidence="2" type="ORF">PQG83_05895</name>
</gene>
<dbReference type="PANTHER" id="PTHR10683">
    <property type="entry name" value="TRANSALDOLASE"/>
    <property type="match status" value="1"/>
</dbReference>
<dbReference type="AlphaFoldDB" id="A0AA96JXJ0"/>
<protein>
    <submittedName>
        <fullName evidence="2">Transaldolase family protein</fullName>
    </submittedName>
</protein>
<keyword evidence="3" id="KW-1185">Reference proteome</keyword>